<dbReference type="GO" id="GO:0042597">
    <property type="term" value="C:periplasmic space"/>
    <property type="evidence" value="ECO:0007669"/>
    <property type="project" value="InterPro"/>
</dbReference>
<dbReference type="GO" id="GO:0004553">
    <property type="term" value="F:hydrolase activity, hydrolyzing O-glycosyl compounds"/>
    <property type="evidence" value="ECO:0007669"/>
    <property type="project" value="InterPro"/>
</dbReference>
<accession>F9Q5T1</accession>
<evidence type="ECO:0000256" key="1">
    <source>
        <dbReference type="ARBA" id="ARBA00022729"/>
    </source>
</evidence>
<feature type="signal peptide" evidence="2">
    <location>
        <begin position="1"/>
        <end position="23"/>
    </location>
</feature>
<organism evidence="3 4">
    <name type="scientific">Haemophilus pittmaniae HK 85</name>
    <dbReference type="NCBI Taxonomy" id="1035188"/>
    <lineage>
        <taxon>Bacteria</taxon>
        <taxon>Pseudomonadati</taxon>
        <taxon>Pseudomonadota</taxon>
        <taxon>Gammaproteobacteria</taxon>
        <taxon>Pasteurellales</taxon>
        <taxon>Pasteurellaceae</taxon>
        <taxon>Haemophilus</taxon>
    </lineage>
</organism>
<dbReference type="STRING" id="1035188.HMPREF9952_1637"/>
<evidence type="ECO:0000313" key="3">
    <source>
        <dbReference type="EMBL" id="EGV07684.1"/>
    </source>
</evidence>
<evidence type="ECO:0000256" key="2">
    <source>
        <dbReference type="SAM" id="SignalP"/>
    </source>
</evidence>
<comment type="caution">
    <text evidence="3">The sequence shown here is derived from an EMBL/GenBank/DDBJ whole genome shotgun (WGS) entry which is preliminary data.</text>
</comment>
<dbReference type="AlphaFoldDB" id="F9Q5T1"/>
<keyword evidence="1 2" id="KW-0732">Signal</keyword>
<reference evidence="3 4" key="1">
    <citation type="submission" date="2011-07" db="EMBL/GenBank/DDBJ databases">
        <authorList>
            <person name="Harkins D.M."/>
            <person name="Madupu R."/>
            <person name="Durkin A.S."/>
            <person name="Torralba M."/>
            <person name="Methe B."/>
            <person name="Sutton G.G."/>
            <person name="Nelson K.E."/>
        </authorList>
    </citation>
    <scope>NUCLEOTIDE SEQUENCE [LARGE SCALE GENOMIC DNA]</scope>
    <source>
        <strain evidence="3 4">HK 85</strain>
    </source>
</reference>
<name>F9Q5T1_9PAST</name>
<evidence type="ECO:0000313" key="4">
    <source>
        <dbReference type="Proteomes" id="UP000006235"/>
    </source>
</evidence>
<dbReference type="InterPro" id="IPR008939">
    <property type="entry name" value="Lytic_TGlycosylase_superhlx_U"/>
</dbReference>
<protein>
    <submittedName>
        <fullName evidence="3">Conserved domain protein</fullName>
    </submittedName>
</protein>
<dbReference type="SUPFAM" id="SSF48435">
    <property type="entry name" value="Bacterial muramidases"/>
    <property type="match status" value="1"/>
</dbReference>
<proteinExistence type="predicted"/>
<dbReference type="Proteomes" id="UP000006235">
    <property type="component" value="Unassembled WGS sequence"/>
</dbReference>
<sequence>MRALKHTTISLFMLTVLSTTVSANTHSHKGKNETPPQINLVEEQAKWAQQQHAQALNLIEQRATFLQLEALLRSAIKSDNVANNAQLYLALIDSLKGYPLHTDAMATYLEARVKTVKRDTPREEVNALRAEIEQFIQQNATHFLRGKLEQSIFTLLSNAEDIQALAQQTPRNLETQIAVLTAQYQMEAANPPPTKDAQPNDKINPLFCPIMHNCGSITPNYLMTPNYGQPGIRKVGAQQRRFIRKRKCSLAKMILKV</sequence>
<gene>
    <name evidence="3" type="ORF">HMPREF9952_1637</name>
</gene>
<dbReference type="Gene3D" id="1.25.20.10">
    <property type="entry name" value="Bacterial muramidases"/>
    <property type="match status" value="1"/>
</dbReference>
<dbReference type="RefSeq" id="WP_007241396.1">
    <property type="nucleotide sequence ID" value="NZ_AFUV01000002.1"/>
</dbReference>
<dbReference type="EMBL" id="AFUV01000002">
    <property type="protein sequence ID" value="EGV07684.1"/>
    <property type="molecule type" value="Genomic_DNA"/>
</dbReference>
<feature type="chain" id="PRO_5003393219" evidence="2">
    <location>
        <begin position="24"/>
        <end position="257"/>
    </location>
</feature>